<dbReference type="EMBL" id="VXLC01000001">
    <property type="protein sequence ID" value="KAA8890265.1"/>
    <property type="molecule type" value="Genomic_DNA"/>
</dbReference>
<proteinExistence type="predicted"/>
<keyword evidence="2" id="KW-1185">Reference proteome</keyword>
<organism evidence="1 2">
    <name type="scientific">Nocardia colli</name>
    <dbReference type="NCBI Taxonomy" id="2545717"/>
    <lineage>
        <taxon>Bacteria</taxon>
        <taxon>Bacillati</taxon>
        <taxon>Actinomycetota</taxon>
        <taxon>Actinomycetes</taxon>
        <taxon>Mycobacteriales</taxon>
        <taxon>Nocardiaceae</taxon>
        <taxon>Nocardia</taxon>
    </lineage>
</organism>
<accession>A0A5N0EQA1</accession>
<comment type="caution">
    <text evidence="1">The sequence shown here is derived from an EMBL/GenBank/DDBJ whole genome shotgun (WGS) entry which is preliminary data.</text>
</comment>
<evidence type="ECO:0000313" key="2">
    <source>
        <dbReference type="Proteomes" id="UP000323876"/>
    </source>
</evidence>
<dbReference type="Proteomes" id="UP000323876">
    <property type="component" value="Unassembled WGS sequence"/>
</dbReference>
<name>A0A5N0EQA1_9NOCA</name>
<reference evidence="1 2" key="1">
    <citation type="submission" date="2019-09" db="EMBL/GenBank/DDBJ databases">
        <authorList>
            <person name="Wang X."/>
        </authorList>
    </citation>
    <scope>NUCLEOTIDE SEQUENCE [LARGE SCALE GENOMIC DNA]</scope>
    <source>
        <strain evidence="1 2">CICC 11023</strain>
    </source>
</reference>
<sequence length="152" mass="15120">MSFVIVAGVAVVFLPSGMKKSGTQSMPTGDWGQITGWVADTAGYPGSVVVGTTKNGLKALADKTSAKVLAAIPFTDANTGFGGATQLQARLRVNSKIVATIDTPVEGPSGTLSVSATFDIAAGDVVTVEALASVSPGGSEGTISAGGYVRIT</sequence>
<dbReference type="RefSeq" id="WP_150400179.1">
    <property type="nucleotide sequence ID" value="NZ_VXLC01000001.1"/>
</dbReference>
<gene>
    <name evidence="1" type="ORF">F3087_02860</name>
</gene>
<dbReference type="AlphaFoldDB" id="A0A5N0EQA1"/>
<evidence type="ECO:0000313" key="1">
    <source>
        <dbReference type="EMBL" id="KAA8890265.1"/>
    </source>
</evidence>
<protein>
    <submittedName>
        <fullName evidence="1">Uncharacterized protein</fullName>
    </submittedName>
</protein>
<dbReference type="OrthoDB" id="4561258at2"/>